<protein>
    <recommendedName>
        <fullName evidence="6">DUF3447 domain-containing protein</fullName>
    </recommendedName>
</protein>
<dbReference type="PANTHER" id="PTHR24198:SF165">
    <property type="entry name" value="ANKYRIN REPEAT-CONTAINING PROTEIN-RELATED"/>
    <property type="match status" value="1"/>
</dbReference>
<dbReference type="Gene3D" id="1.25.40.20">
    <property type="entry name" value="Ankyrin repeat-containing domain"/>
    <property type="match status" value="2"/>
</dbReference>
<dbReference type="PROSITE" id="PS50297">
    <property type="entry name" value="ANK_REP_REGION"/>
    <property type="match status" value="3"/>
</dbReference>
<keyword evidence="5" id="KW-1185">Reference proteome</keyword>
<dbReference type="PROSITE" id="PS50088">
    <property type="entry name" value="ANK_REPEAT"/>
    <property type="match status" value="4"/>
</dbReference>
<accession>A0ABR2GX47</accession>
<evidence type="ECO:0000313" key="4">
    <source>
        <dbReference type="EMBL" id="KAK8838514.1"/>
    </source>
</evidence>
<feature type="repeat" description="ANK" evidence="3">
    <location>
        <begin position="713"/>
        <end position="737"/>
    </location>
</feature>
<organism evidence="4 5">
    <name type="scientific">Tritrichomonas musculus</name>
    <dbReference type="NCBI Taxonomy" id="1915356"/>
    <lineage>
        <taxon>Eukaryota</taxon>
        <taxon>Metamonada</taxon>
        <taxon>Parabasalia</taxon>
        <taxon>Tritrichomonadida</taxon>
        <taxon>Tritrichomonadidae</taxon>
        <taxon>Tritrichomonas</taxon>
    </lineage>
</organism>
<dbReference type="Pfam" id="PF00023">
    <property type="entry name" value="Ank"/>
    <property type="match status" value="1"/>
</dbReference>
<gene>
    <name evidence="4" type="ORF">M9Y10_033142</name>
</gene>
<dbReference type="Proteomes" id="UP001470230">
    <property type="component" value="Unassembled WGS sequence"/>
</dbReference>
<dbReference type="PANTHER" id="PTHR24198">
    <property type="entry name" value="ANKYRIN REPEAT AND PROTEIN KINASE DOMAIN-CONTAINING PROTEIN"/>
    <property type="match status" value="1"/>
</dbReference>
<feature type="repeat" description="ANK" evidence="3">
    <location>
        <begin position="380"/>
        <end position="412"/>
    </location>
</feature>
<dbReference type="Pfam" id="PF13637">
    <property type="entry name" value="Ank_4"/>
    <property type="match status" value="1"/>
</dbReference>
<evidence type="ECO:0000256" key="1">
    <source>
        <dbReference type="ARBA" id="ARBA00022737"/>
    </source>
</evidence>
<evidence type="ECO:0008006" key="6">
    <source>
        <dbReference type="Google" id="ProtNLM"/>
    </source>
</evidence>
<evidence type="ECO:0000313" key="5">
    <source>
        <dbReference type="Proteomes" id="UP001470230"/>
    </source>
</evidence>
<dbReference type="Pfam" id="PF12796">
    <property type="entry name" value="Ank_2"/>
    <property type="match status" value="2"/>
</dbReference>
<sequence length="755" mass="87606">MNLFTLENLQKYLSPEGLERALLISNLQDKLMGLDDSNFEWICDNLIKSKFLRDTELTKRLVDNIFVCCKYREFYVGQYSFLLYSLYQIIQNASKIETSVKMGFVKKENINLTLFTFNYLIQKNQTCQIYSKKDKKPDLNLNVHATSRRRSLIYCESLNQNGSKIDLNEDENHIYSLINQDKTGVQKSIKIDNEENELFFNEFIMKSSLILKTFKDRLFTITMSISKQPWRLYCIYKCMQIFNDKAIFNYLEIFFNDSPTVEYEHLIVFAYFAPLIKKHFPHLYDKLYHEMKKKNHYSQLPYSFKNFLNDFKENDKSNWNNHEFNLDNCGFQIGTPQYAIRHDDVTFFINQKNQANNEYDLNYNMKVRVSIFIRYPQLKNKCTLLQLAAYYGSEKCFQFLIENGADPEIEDDIGLKVMHFAVIGGSHSIIVTLQKLGYSFDIGSISLIAECFRLSLFQWLLSVIPINFEESFLQTGTIIHRVASANNVLILLFCIANGANINVFDNLNLTPLFYAASNCSIDVINTLLAHKNVNWSLADKFLDTPLHGACKSNDCDTFIAMLNHKDADINIKDFRNRSPLKYSIGEGKFDILKMILSKYEDEVDFDEVDDLGYNLSFVHPIGAFLNTFMLICECQKMDLNRPNKEGYYLIHSIVISNLSDFLRAFLNQERADTNVRSPDGSTALHIAAKNGLVEIVGYLIENKKTDVNLKDNTGFTPLHIAIRNSNTDVVRVLIQSGKIDHKVTVVLFIYIFFYS</sequence>
<name>A0ABR2GX47_9EUKA</name>
<comment type="caution">
    <text evidence="4">The sequence shown here is derived from an EMBL/GenBank/DDBJ whole genome shotgun (WGS) entry which is preliminary data.</text>
</comment>
<dbReference type="InterPro" id="IPR002110">
    <property type="entry name" value="Ankyrin_rpt"/>
</dbReference>
<proteinExistence type="predicted"/>
<dbReference type="EMBL" id="JAPFFF010000055">
    <property type="protein sequence ID" value="KAK8838514.1"/>
    <property type="molecule type" value="Genomic_DNA"/>
</dbReference>
<feature type="repeat" description="ANK" evidence="3">
    <location>
        <begin position="679"/>
        <end position="712"/>
    </location>
</feature>
<evidence type="ECO:0000256" key="3">
    <source>
        <dbReference type="PROSITE-ProRule" id="PRU00023"/>
    </source>
</evidence>
<dbReference type="InterPro" id="IPR036770">
    <property type="entry name" value="Ankyrin_rpt-contain_sf"/>
</dbReference>
<evidence type="ECO:0000256" key="2">
    <source>
        <dbReference type="ARBA" id="ARBA00023043"/>
    </source>
</evidence>
<dbReference type="SMART" id="SM00248">
    <property type="entry name" value="ANK"/>
    <property type="match status" value="9"/>
</dbReference>
<keyword evidence="1" id="KW-0677">Repeat</keyword>
<reference evidence="4 5" key="1">
    <citation type="submission" date="2024-04" db="EMBL/GenBank/DDBJ databases">
        <title>Tritrichomonas musculus Genome.</title>
        <authorList>
            <person name="Alves-Ferreira E."/>
            <person name="Grigg M."/>
            <person name="Lorenzi H."/>
            <person name="Galac M."/>
        </authorList>
    </citation>
    <scope>NUCLEOTIDE SEQUENCE [LARGE SCALE GENOMIC DNA]</scope>
    <source>
        <strain evidence="4 5">EAF2021</strain>
    </source>
</reference>
<dbReference type="SUPFAM" id="SSF48403">
    <property type="entry name" value="Ankyrin repeat"/>
    <property type="match status" value="2"/>
</dbReference>
<feature type="repeat" description="ANK" evidence="3">
    <location>
        <begin position="541"/>
        <end position="574"/>
    </location>
</feature>
<keyword evidence="2 3" id="KW-0040">ANK repeat</keyword>